<feature type="region of interest" description="Disordered" evidence="1">
    <location>
        <begin position="791"/>
        <end position="835"/>
    </location>
</feature>
<reference evidence="3" key="1">
    <citation type="submission" date="2005-07" db="EMBL/GenBank/DDBJ databases">
        <title>Complete sequence of Thermobifida fusca YX.</title>
        <authorList>
            <consortium name="US DOE Joint Genome Institute"/>
            <person name="Copeland A."/>
            <person name="Lucas S."/>
            <person name="Lapidus A."/>
            <person name="Barry K."/>
            <person name="Detter J.C."/>
            <person name="Glavina T."/>
            <person name="Hammon N."/>
            <person name="Israni S."/>
            <person name="Pitluck S."/>
            <person name="Di Bartolo G."/>
            <person name="Chain P."/>
            <person name="Schmutz J."/>
            <person name="Larimer F."/>
            <person name="Land M."/>
            <person name="Lykidis A."/>
            <person name="Richardson P."/>
        </authorList>
    </citation>
    <scope>NUCLEOTIDE SEQUENCE</scope>
    <source>
        <strain evidence="3">YX</strain>
    </source>
</reference>
<dbReference type="eggNOG" id="COG3170">
    <property type="taxonomic scope" value="Bacteria"/>
</dbReference>
<sequence>MEPPVRRLQPTVQRFGRPRGVRRIAHLGVVVATAFAVLPALTPLQPSPPAQAVTESMPGAATILPVDDVRELPSLALSDITSVVAKKKDTVTVKGLVTNTTDATLDGITVRLRYNPYPLTGRDALDRHADGAGPEPYASGPSTTIDTPLPPGSAISFTLRTTVKDLDFQGGFGVYPLTISAATESGDDLGTLRTFVVYTGAEKMTKLQVAWVWPLMDRPQRADDDTYLTADLAAEITKDGRLGRLLTIGAQDGEIDSTYTGPTPQPEEEDAVTDLADATASPLGDPSASPATTVETETQPGPTPEDTPSPADPVPITWAVDPALLDDIHRLGEGSYWSLTNATESGPVLEEHEASVDAQVWLAHARLWLAEDPLLAVPYANPDLPALLDADLSGDAETAVELGRSTVAELLGREADTELAWPANGVMDEATRDFLNSHGATTFLLDESAMPAKNWLGHTPGGVAPLPLAGGEEGTALVVDRGLTRILGANTHTPGASTLATQRFVAETAMIAAEAPDKRRTLILAPPQDWDPDPAYATGLLDATEQAPWLSAVPLTSVDADAADAEDRQGLTYPKKAAEAELSADHVERIRKIRRQVRLFNSVLTEDADPFRPAVLRLESAWWREDTEVAEAILDRVDQAVQEHKAKIHVIPGDPITLASKNGTLGVMVANDLSDHSVTVHLSIFSENSERLSIGDYTKSMEIGPGGKTTVYVPLSATVNGRTVLHLSLHNADGEPITDEPTTIPVNATGLGSGALLISGIAALVLVVALAPRAVRKWRRDQARKTQAAIDATAAAQEDSLAAVTGERADDTDSHSPPGPVKPDQDGESAEEARS</sequence>
<feature type="compositionally biased region" description="Pro residues" evidence="1">
    <location>
        <begin position="301"/>
        <end position="313"/>
    </location>
</feature>
<protein>
    <submittedName>
        <fullName evidence="3">Uncharacterized protein</fullName>
    </submittedName>
</protein>
<gene>
    <name evidence="3" type="ordered locus">Tfu_3103</name>
</gene>
<feature type="transmembrane region" description="Helical" evidence="2">
    <location>
        <begin position="751"/>
        <end position="775"/>
    </location>
</feature>
<dbReference type="Pfam" id="PF19516">
    <property type="entry name" value="DUF6049"/>
    <property type="match status" value="1"/>
</dbReference>
<evidence type="ECO:0000256" key="2">
    <source>
        <dbReference type="SAM" id="Phobius"/>
    </source>
</evidence>
<dbReference type="HOGENOM" id="CLU_019407_0_0_11"/>
<organism evidence="3">
    <name type="scientific">Thermobifida fusca (strain YX)</name>
    <dbReference type="NCBI Taxonomy" id="269800"/>
    <lineage>
        <taxon>Bacteria</taxon>
        <taxon>Bacillati</taxon>
        <taxon>Actinomycetota</taxon>
        <taxon>Actinomycetes</taxon>
        <taxon>Streptosporangiales</taxon>
        <taxon>Nocardiopsidaceae</taxon>
        <taxon>Thermobifida</taxon>
    </lineage>
</organism>
<keyword evidence="2" id="KW-0472">Membrane</keyword>
<feature type="region of interest" description="Disordered" evidence="1">
    <location>
        <begin position="253"/>
        <end position="313"/>
    </location>
</feature>
<dbReference type="STRING" id="269800.Tfu_3103"/>
<evidence type="ECO:0000256" key="1">
    <source>
        <dbReference type="SAM" id="MobiDB-lite"/>
    </source>
</evidence>
<feature type="compositionally biased region" description="Polar residues" evidence="1">
    <location>
        <begin position="289"/>
        <end position="300"/>
    </location>
</feature>
<dbReference type="KEGG" id="tfu:Tfu_3103"/>
<evidence type="ECO:0000313" key="3">
    <source>
        <dbReference type="EMBL" id="AAZ57136.1"/>
    </source>
</evidence>
<dbReference type="InterPro" id="IPR046112">
    <property type="entry name" value="DUF6049"/>
</dbReference>
<feature type="region of interest" description="Disordered" evidence="1">
    <location>
        <begin position="123"/>
        <end position="150"/>
    </location>
</feature>
<name>Q47K86_THEFY</name>
<feature type="transmembrane region" description="Helical" evidence="2">
    <location>
        <begin position="21"/>
        <end position="41"/>
    </location>
</feature>
<keyword evidence="2" id="KW-1133">Transmembrane helix</keyword>
<accession>Q47K86</accession>
<feature type="compositionally biased region" description="Acidic residues" evidence="1">
    <location>
        <begin position="826"/>
        <end position="835"/>
    </location>
</feature>
<dbReference type="AlphaFoldDB" id="Q47K86"/>
<keyword evidence="2" id="KW-0812">Transmembrane</keyword>
<proteinExistence type="predicted"/>
<dbReference type="EMBL" id="CP000088">
    <property type="protein sequence ID" value="AAZ57136.1"/>
    <property type="molecule type" value="Genomic_DNA"/>
</dbReference>